<reference evidence="2" key="1">
    <citation type="journal article" date="2022" name="bioRxiv">
        <title>Sequencing and chromosome-scale assembly of the giantPleurodeles waltlgenome.</title>
        <authorList>
            <person name="Brown T."/>
            <person name="Elewa A."/>
            <person name="Iarovenko S."/>
            <person name="Subramanian E."/>
            <person name="Araus A.J."/>
            <person name="Petzold A."/>
            <person name="Susuki M."/>
            <person name="Suzuki K.-i.T."/>
            <person name="Hayashi T."/>
            <person name="Toyoda A."/>
            <person name="Oliveira C."/>
            <person name="Osipova E."/>
            <person name="Leigh N.D."/>
            <person name="Simon A."/>
            <person name="Yun M.H."/>
        </authorList>
    </citation>
    <scope>NUCLEOTIDE SEQUENCE</scope>
    <source>
        <strain evidence="2">20211129_DDA</strain>
        <tissue evidence="2">Liver</tissue>
    </source>
</reference>
<keyword evidence="3" id="KW-1185">Reference proteome</keyword>
<feature type="region of interest" description="Disordered" evidence="1">
    <location>
        <begin position="98"/>
        <end position="140"/>
    </location>
</feature>
<evidence type="ECO:0000313" key="2">
    <source>
        <dbReference type="EMBL" id="KAJ1192295.1"/>
    </source>
</evidence>
<organism evidence="2 3">
    <name type="scientific">Pleurodeles waltl</name>
    <name type="common">Iberian ribbed newt</name>
    <dbReference type="NCBI Taxonomy" id="8319"/>
    <lineage>
        <taxon>Eukaryota</taxon>
        <taxon>Metazoa</taxon>
        <taxon>Chordata</taxon>
        <taxon>Craniata</taxon>
        <taxon>Vertebrata</taxon>
        <taxon>Euteleostomi</taxon>
        <taxon>Amphibia</taxon>
        <taxon>Batrachia</taxon>
        <taxon>Caudata</taxon>
        <taxon>Salamandroidea</taxon>
        <taxon>Salamandridae</taxon>
        <taxon>Pleurodelinae</taxon>
        <taxon>Pleurodeles</taxon>
    </lineage>
</organism>
<comment type="caution">
    <text evidence="2">The sequence shown here is derived from an EMBL/GenBank/DDBJ whole genome shotgun (WGS) entry which is preliminary data.</text>
</comment>
<proteinExistence type="predicted"/>
<name>A0AAV7UT77_PLEWA</name>
<dbReference type="EMBL" id="JANPWB010000004">
    <property type="protein sequence ID" value="KAJ1192295.1"/>
    <property type="molecule type" value="Genomic_DNA"/>
</dbReference>
<feature type="region of interest" description="Disordered" evidence="1">
    <location>
        <begin position="187"/>
        <end position="215"/>
    </location>
</feature>
<gene>
    <name evidence="2" type="ORF">NDU88_001606</name>
</gene>
<evidence type="ECO:0000313" key="3">
    <source>
        <dbReference type="Proteomes" id="UP001066276"/>
    </source>
</evidence>
<dbReference type="PROSITE" id="PS51257">
    <property type="entry name" value="PROKAR_LIPOPROTEIN"/>
    <property type="match status" value="1"/>
</dbReference>
<dbReference type="Proteomes" id="UP001066276">
    <property type="component" value="Chromosome 2_2"/>
</dbReference>
<protein>
    <submittedName>
        <fullName evidence="2">Uncharacterized protein</fullName>
    </submittedName>
</protein>
<accession>A0AAV7UT77</accession>
<sequence length="273" mass="29327">MVRGAGPPYLCKPHPVGLLLQGSTGGCCRWEAGNVRRSLFREPATGGDVEGGPQPHTLSFGVSGVSPPLGSQGEQLNVWRRVGAGLVQVWWRGATQEQSGRWQEAGSASAPRHRSTSPQSGAGQDRAENRRQPGEVGVGSRALALGTKQERLVATPLLSGYPQLLASGRQYPAISGSLQQSAAARLPPLLRSSPPPGLRVRSTHPADSASRDSEEECQVSQAAADIMISPQPSESTCCLWRGWEHRQNGMNFRKLLKKAAINNDREEDQCWIA</sequence>
<evidence type="ECO:0000256" key="1">
    <source>
        <dbReference type="SAM" id="MobiDB-lite"/>
    </source>
</evidence>
<dbReference type="AlphaFoldDB" id="A0AAV7UT77"/>